<proteinExistence type="predicted"/>
<dbReference type="RefSeq" id="WP_036531606.1">
    <property type="nucleotide sequence ID" value="NZ_JJML01000009.1"/>
</dbReference>
<dbReference type="Proteomes" id="UP000030170">
    <property type="component" value="Unassembled WGS sequence"/>
</dbReference>
<dbReference type="OrthoDB" id="9929126at2"/>
<keyword evidence="2" id="KW-1185">Reference proteome</keyword>
<protein>
    <submittedName>
        <fullName evidence="1">Uncharacterized protein</fullName>
    </submittedName>
</protein>
<reference evidence="1 2" key="1">
    <citation type="journal article" date="2014" name="Mol. Ecol.">
        <title>Evolution of Synechococcus.</title>
        <authorList>
            <person name="Dvorak P."/>
            <person name="Casamatta D."/>
            <person name="Hasler P."/>
            <person name="Poulickova A."/>
            <person name="Ondrej V."/>
            <person name="Sanges R."/>
        </authorList>
    </citation>
    <scope>NUCLEOTIDE SEQUENCE [LARGE SCALE GENOMIC DNA]</scope>
    <source>
        <strain evidence="1 2">CAUP A 1101</strain>
    </source>
</reference>
<organism evidence="1 2">
    <name type="scientific">Neosynechococcus sphagnicola sy1</name>
    <dbReference type="NCBI Taxonomy" id="1497020"/>
    <lineage>
        <taxon>Bacteria</taxon>
        <taxon>Bacillati</taxon>
        <taxon>Cyanobacteriota</taxon>
        <taxon>Cyanophyceae</taxon>
        <taxon>Neosynechococcales</taxon>
        <taxon>Neosynechococcaceae</taxon>
        <taxon>Neosynechococcus</taxon>
    </lineage>
</organism>
<dbReference type="EMBL" id="JJML01000009">
    <property type="protein sequence ID" value="KGF73318.1"/>
    <property type="molecule type" value="Genomic_DNA"/>
</dbReference>
<gene>
    <name evidence="1" type="ORF">DO97_21105</name>
</gene>
<name>A0A098TR89_9CYAN</name>
<dbReference type="AlphaFoldDB" id="A0A098TR89"/>
<comment type="caution">
    <text evidence="1">The sequence shown here is derived from an EMBL/GenBank/DDBJ whole genome shotgun (WGS) entry which is preliminary data.</text>
</comment>
<accession>A0A098TR89</accession>
<evidence type="ECO:0000313" key="1">
    <source>
        <dbReference type="EMBL" id="KGF73318.1"/>
    </source>
</evidence>
<sequence>MMNRIAPIVGIVMVTTVANPVMAQPLFAIRNLFRVGDNQVYRLLDSLEYRTNIFQKSLDTELDHSRLNGSNREDNINAFVKDFERSTDRLARRFRNGQAIATDVQEVFDQAVKIDRLMDRGRFGRAERDWNNVRNDLRELARITYGARYY</sequence>
<evidence type="ECO:0000313" key="2">
    <source>
        <dbReference type="Proteomes" id="UP000030170"/>
    </source>
</evidence>